<evidence type="ECO:0000256" key="3">
    <source>
        <dbReference type="ARBA" id="ARBA00022475"/>
    </source>
</evidence>
<keyword evidence="3" id="KW-1003">Cell membrane</keyword>
<feature type="transmembrane region" description="Helical" evidence="7">
    <location>
        <begin position="44"/>
        <end position="63"/>
    </location>
</feature>
<evidence type="ECO:0000313" key="9">
    <source>
        <dbReference type="Proteomes" id="UP000323426"/>
    </source>
</evidence>
<keyword evidence="4 7" id="KW-0812">Transmembrane</keyword>
<accession>A0A5M6DMF9</accession>
<proteinExistence type="inferred from homology"/>
<organism evidence="8 9">
    <name type="scientific">Adhaeribacter rhizoryzae</name>
    <dbReference type="NCBI Taxonomy" id="2607907"/>
    <lineage>
        <taxon>Bacteria</taxon>
        <taxon>Pseudomonadati</taxon>
        <taxon>Bacteroidota</taxon>
        <taxon>Cytophagia</taxon>
        <taxon>Cytophagales</taxon>
        <taxon>Hymenobacteraceae</taxon>
        <taxon>Adhaeribacter</taxon>
    </lineage>
</organism>
<dbReference type="RefSeq" id="WP_150088052.1">
    <property type="nucleotide sequence ID" value="NZ_VWSF01000005.1"/>
</dbReference>
<evidence type="ECO:0000256" key="1">
    <source>
        <dbReference type="ARBA" id="ARBA00004651"/>
    </source>
</evidence>
<evidence type="ECO:0000256" key="2">
    <source>
        <dbReference type="ARBA" id="ARBA00006679"/>
    </source>
</evidence>
<comment type="similarity">
    <text evidence="2">Belongs to the DoxX family.</text>
</comment>
<keyword evidence="5 7" id="KW-1133">Transmembrane helix</keyword>
<dbReference type="EMBL" id="VWSF01000005">
    <property type="protein sequence ID" value="KAA5547442.1"/>
    <property type="molecule type" value="Genomic_DNA"/>
</dbReference>
<feature type="transmembrane region" description="Helical" evidence="7">
    <location>
        <begin position="69"/>
        <end position="94"/>
    </location>
</feature>
<evidence type="ECO:0000256" key="5">
    <source>
        <dbReference type="ARBA" id="ARBA00022989"/>
    </source>
</evidence>
<keyword evidence="6 7" id="KW-0472">Membrane</keyword>
<reference evidence="8 9" key="1">
    <citation type="submission" date="2019-09" db="EMBL/GenBank/DDBJ databases">
        <title>Genome sequence and assembly of Adhaeribacter sp.</title>
        <authorList>
            <person name="Chhetri G."/>
        </authorList>
    </citation>
    <scope>NUCLEOTIDE SEQUENCE [LARGE SCALE GENOMIC DNA]</scope>
    <source>
        <strain evidence="8 9">DK36</strain>
    </source>
</reference>
<feature type="transmembrane region" description="Helical" evidence="7">
    <location>
        <begin position="106"/>
        <end position="125"/>
    </location>
</feature>
<dbReference type="InterPro" id="IPR032808">
    <property type="entry name" value="DoxX"/>
</dbReference>
<comment type="caution">
    <text evidence="8">The sequence shown here is derived from an EMBL/GenBank/DDBJ whole genome shotgun (WGS) entry which is preliminary data.</text>
</comment>
<name>A0A5M6DMF9_9BACT</name>
<dbReference type="PANTHER" id="PTHR33452:SF1">
    <property type="entry name" value="INNER MEMBRANE PROTEIN YPHA-RELATED"/>
    <property type="match status" value="1"/>
</dbReference>
<comment type="subcellular location">
    <subcellularLocation>
        <location evidence="1">Cell membrane</location>
        <topology evidence="1">Multi-pass membrane protein</topology>
    </subcellularLocation>
</comment>
<dbReference type="Pfam" id="PF07681">
    <property type="entry name" value="DoxX"/>
    <property type="match status" value="1"/>
</dbReference>
<evidence type="ECO:0000256" key="4">
    <source>
        <dbReference type="ARBA" id="ARBA00022692"/>
    </source>
</evidence>
<evidence type="ECO:0000256" key="6">
    <source>
        <dbReference type="ARBA" id="ARBA00023136"/>
    </source>
</evidence>
<dbReference type="Proteomes" id="UP000323426">
    <property type="component" value="Unassembled WGS sequence"/>
</dbReference>
<sequence length="147" mass="16160">MNITSTSYPHFYLGVLLLRLGIGISFICHGWPKLQAGPELWESLGGAMSFWGINFAPTLWGFIGSLAEFAGGLLLALGFLFRPTCVILVIQMIVATSSHLSQGQSFSEYSHALEMAILFFCWLFIGPGKYSLDARLQKPTERLGLNA</sequence>
<gene>
    <name evidence="8" type="ORF">F0145_08945</name>
</gene>
<dbReference type="PANTHER" id="PTHR33452">
    <property type="entry name" value="OXIDOREDUCTASE CATD-RELATED"/>
    <property type="match status" value="1"/>
</dbReference>
<evidence type="ECO:0000313" key="8">
    <source>
        <dbReference type="EMBL" id="KAA5547442.1"/>
    </source>
</evidence>
<evidence type="ECO:0000256" key="7">
    <source>
        <dbReference type="SAM" id="Phobius"/>
    </source>
</evidence>
<dbReference type="InterPro" id="IPR051907">
    <property type="entry name" value="DoxX-like_oxidoreductase"/>
</dbReference>
<protein>
    <submittedName>
        <fullName evidence="8">DoxX family protein</fullName>
    </submittedName>
</protein>
<feature type="transmembrane region" description="Helical" evidence="7">
    <location>
        <begin position="12"/>
        <end position="32"/>
    </location>
</feature>
<dbReference type="GO" id="GO:0005886">
    <property type="term" value="C:plasma membrane"/>
    <property type="evidence" value="ECO:0007669"/>
    <property type="project" value="UniProtKB-SubCell"/>
</dbReference>
<keyword evidence="9" id="KW-1185">Reference proteome</keyword>
<dbReference type="AlphaFoldDB" id="A0A5M6DMF9"/>